<sequence length="450" mass="50584">MTHVCTSRRRFLQATSLGATAVAIGPFSSLASLTPVRGADTPRRMRVAAIFTELRHRSHAYNILMNFMGRCMFRGQWQDLGMEVVSFYADQFPANDMTREVSQRFRVPLYSTIDEALCVGGKELKCDAVLLIGEHGDYPDNKLGQRMYPRKQFFDQVVRTMRRSERYVPVFNDKHLSYRWDWAKEMYDQARELKIPLMAGSSVPLAERRPMWEMPNDARVESAVSVHGGGMEVYDFHAFEVLQSFLEFRKGGETGIRSVRLVSGDAFTTATKQKDWPAELYAAAQQAEEQATTERQQRPIASTGKPHPDHGDHALFIDYVDGLRATVVKHGSSSNRWNFACRLAGEEQQRATALINGPWGNFNLFSALSHAIATFFKSGRSPYPVERTLIASGLLEAAMRSHQAGGKVIDTPELQFAYPTADFANMRETGASWKVITAATPQPTTFAPHQ</sequence>
<gene>
    <name evidence="2" type="ORF">ETAA8_03030</name>
</gene>
<proteinExistence type="predicted"/>
<feature type="compositionally biased region" description="Low complexity" evidence="1">
    <location>
        <begin position="284"/>
        <end position="294"/>
    </location>
</feature>
<accession>A0A517Y4X4</accession>
<dbReference type="KEGG" id="aagg:ETAA8_03030"/>
<dbReference type="Proteomes" id="UP000315017">
    <property type="component" value="Chromosome"/>
</dbReference>
<name>A0A517Y4X4_9BACT</name>
<evidence type="ECO:0000256" key="1">
    <source>
        <dbReference type="SAM" id="MobiDB-lite"/>
    </source>
</evidence>
<dbReference type="EMBL" id="CP036274">
    <property type="protein sequence ID" value="QDU25240.1"/>
    <property type="molecule type" value="Genomic_DNA"/>
</dbReference>
<evidence type="ECO:0000313" key="3">
    <source>
        <dbReference type="Proteomes" id="UP000315017"/>
    </source>
</evidence>
<dbReference type="NCBIfam" id="TIGR01409">
    <property type="entry name" value="TAT_signal_seq"/>
    <property type="match status" value="1"/>
</dbReference>
<dbReference type="InterPro" id="IPR006311">
    <property type="entry name" value="TAT_signal"/>
</dbReference>
<feature type="region of interest" description="Disordered" evidence="1">
    <location>
        <begin position="284"/>
        <end position="311"/>
    </location>
</feature>
<dbReference type="InterPro" id="IPR019546">
    <property type="entry name" value="TAT_signal_bac_arc"/>
</dbReference>
<keyword evidence="3" id="KW-1185">Reference proteome</keyword>
<reference evidence="2 3" key="1">
    <citation type="submission" date="2019-02" db="EMBL/GenBank/DDBJ databases">
        <title>Deep-cultivation of Planctomycetes and their phenomic and genomic characterization uncovers novel biology.</title>
        <authorList>
            <person name="Wiegand S."/>
            <person name="Jogler M."/>
            <person name="Boedeker C."/>
            <person name="Pinto D."/>
            <person name="Vollmers J."/>
            <person name="Rivas-Marin E."/>
            <person name="Kohn T."/>
            <person name="Peeters S.H."/>
            <person name="Heuer A."/>
            <person name="Rast P."/>
            <person name="Oberbeckmann S."/>
            <person name="Bunk B."/>
            <person name="Jeske O."/>
            <person name="Meyerdierks A."/>
            <person name="Storesund J.E."/>
            <person name="Kallscheuer N."/>
            <person name="Luecker S."/>
            <person name="Lage O.M."/>
            <person name="Pohl T."/>
            <person name="Merkel B.J."/>
            <person name="Hornburger P."/>
            <person name="Mueller R.-W."/>
            <person name="Bruemmer F."/>
            <person name="Labrenz M."/>
            <person name="Spormann A.M."/>
            <person name="Op den Camp H."/>
            <person name="Overmann J."/>
            <person name="Amann R."/>
            <person name="Jetten M.S.M."/>
            <person name="Mascher T."/>
            <person name="Medema M.H."/>
            <person name="Devos D.P."/>
            <person name="Kaster A.-K."/>
            <person name="Ovreas L."/>
            <person name="Rohde M."/>
            <person name="Galperin M.Y."/>
            <person name="Jogler C."/>
        </authorList>
    </citation>
    <scope>NUCLEOTIDE SEQUENCE [LARGE SCALE GENOMIC DNA]</scope>
    <source>
        <strain evidence="2 3">ETA_A8</strain>
    </source>
</reference>
<dbReference type="RefSeq" id="WP_145083859.1">
    <property type="nucleotide sequence ID" value="NZ_CP036274.1"/>
</dbReference>
<dbReference type="AlphaFoldDB" id="A0A517Y4X4"/>
<organism evidence="2 3">
    <name type="scientific">Anatilimnocola aggregata</name>
    <dbReference type="NCBI Taxonomy" id="2528021"/>
    <lineage>
        <taxon>Bacteria</taxon>
        <taxon>Pseudomonadati</taxon>
        <taxon>Planctomycetota</taxon>
        <taxon>Planctomycetia</taxon>
        <taxon>Pirellulales</taxon>
        <taxon>Pirellulaceae</taxon>
        <taxon>Anatilimnocola</taxon>
    </lineage>
</organism>
<protein>
    <recommendedName>
        <fullName evidence="4">Twin-arginine translocation signal domain-containing protein</fullName>
    </recommendedName>
</protein>
<dbReference type="OrthoDB" id="1394308at2"/>
<evidence type="ECO:0000313" key="2">
    <source>
        <dbReference type="EMBL" id="QDU25240.1"/>
    </source>
</evidence>
<evidence type="ECO:0008006" key="4">
    <source>
        <dbReference type="Google" id="ProtNLM"/>
    </source>
</evidence>
<dbReference type="PROSITE" id="PS51318">
    <property type="entry name" value="TAT"/>
    <property type="match status" value="1"/>
</dbReference>